<feature type="compositionally biased region" description="Low complexity" evidence="1">
    <location>
        <begin position="56"/>
        <end position="111"/>
    </location>
</feature>
<feature type="compositionally biased region" description="Gly residues" evidence="1">
    <location>
        <begin position="43"/>
        <end position="55"/>
    </location>
</feature>
<dbReference type="RefSeq" id="WP_253579558.1">
    <property type="nucleotide sequence ID" value="NZ_JAMFTQ010000022.1"/>
</dbReference>
<proteinExistence type="predicted"/>
<comment type="caution">
    <text evidence="2">The sequence shown here is derived from an EMBL/GenBank/DDBJ whole genome shotgun (WGS) entry which is preliminary data.</text>
</comment>
<sequence>MTNHRPLPDEIYMRRRVGALVVLLLVVALVIWGLTAWARAGSDGSGSGGGSGAGGASATATVTSTEPAPVTSPTVSVSGESTASETAGASEGAEPSEGAADSSGASASGEPTPSEGVVAKGSCELSDLVITAWTKQPSYGAGETPELVMTVKNPTDTDCVIDVGDDQLRFEVYSMGSNERVWADTDCYPSVETGVQKFPAGEERGFDARWSKKGSAPGQCANRQPVGPGAYYLHAVIIDNASDPAPFNLT</sequence>
<accession>A0ABT1G3X1</accession>
<keyword evidence="3" id="KW-1185">Reference proteome</keyword>
<feature type="region of interest" description="Disordered" evidence="1">
    <location>
        <begin position="42"/>
        <end position="118"/>
    </location>
</feature>
<name>A0ABT1G3X1_9CORY</name>
<evidence type="ECO:0000313" key="2">
    <source>
        <dbReference type="EMBL" id="MCP1388704.1"/>
    </source>
</evidence>
<evidence type="ECO:0000256" key="1">
    <source>
        <dbReference type="SAM" id="MobiDB-lite"/>
    </source>
</evidence>
<evidence type="ECO:0008006" key="4">
    <source>
        <dbReference type="Google" id="ProtNLM"/>
    </source>
</evidence>
<dbReference type="Proteomes" id="UP001204000">
    <property type="component" value="Unassembled WGS sequence"/>
</dbReference>
<gene>
    <name evidence="2" type="ORF">M5J20_11010</name>
</gene>
<protein>
    <recommendedName>
        <fullName evidence="4">Secreted protein</fullName>
    </recommendedName>
</protein>
<evidence type="ECO:0000313" key="3">
    <source>
        <dbReference type="Proteomes" id="UP001204000"/>
    </source>
</evidence>
<organism evidence="2 3">
    <name type="scientific">Corynebacterium stercoris</name>
    <dbReference type="NCBI Taxonomy" id="2943490"/>
    <lineage>
        <taxon>Bacteria</taxon>
        <taxon>Bacillati</taxon>
        <taxon>Actinomycetota</taxon>
        <taxon>Actinomycetes</taxon>
        <taxon>Mycobacteriales</taxon>
        <taxon>Corynebacteriaceae</taxon>
        <taxon>Corynebacterium</taxon>
    </lineage>
</organism>
<dbReference type="EMBL" id="JAMFTQ010000022">
    <property type="protein sequence ID" value="MCP1388704.1"/>
    <property type="molecule type" value="Genomic_DNA"/>
</dbReference>
<reference evidence="2" key="1">
    <citation type="submission" date="2022-05" db="EMBL/GenBank/DDBJ databases">
        <title>Corynebacterium sp. TA-R-1 sp. nov., isolated from human feces.</title>
        <authorList>
            <person name="Shamsuzzaman M."/>
            <person name="Dahal R.H."/>
        </authorList>
    </citation>
    <scope>NUCLEOTIDE SEQUENCE</scope>
    <source>
        <strain evidence="2">TA-R-1</strain>
    </source>
</reference>